<dbReference type="RefSeq" id="WP_198388430.1">
    <property type="nucleotide sequence ID" value="NZ_CP020910.1"/>
</dbReference>
<accession>A0AAN1BLN7</accession>
<evidence type="ECO:0000313" key="2">
    <source>
        <dbReference type="Proteomes" id="UP000194159"/>
    </source>
</evidence>
<name>A0AAN1BLN7_RHIET</name>
<evidence type="ECO:0000313" key="1">
    <source>
        <dbReference type="EMBL" id="ARQ13296.1"/>
    </source>
</evidence>
<evidence type="ECO:0008006" key="3">
    <source>
        <dbReference type="Google" id="ProtNLM"/>
    </source>
</evidence>
<dbReference type="Proteomes" id="UP000194159">
    <property type="component" value="Plasmid pRetNXC12d"/>
</dbReference>
<dbReference type="AlphaFoldDB" id="A0AAN1BLN7"/>
<proteinExistence type="predicted"/>
<organism evidence="1 2">
    <name type="scientific">Rhizobium etli</name>
    <dbReference type="NCBI Taxonomy" id="29449"/>
    <lineage>
        <taxon>Bacteria</taxon>
        <taxon>Pseudomonadati</taxon>
        <taxon>Pseudomonadota</taxon>
        <taxon>Alphaproteobacteria</taxon>
        <taxon>Hyphomicrobiales</taxon>
        <taxon>Rhizobiaceae</taxon>
        <taxon>Rhizobium/Agrobacterium group</taxon>
        <taxon>Rhizobium</taxon>
    </lineage>
</organism>
<reference evidence="1 2" key="1">
    <citation type="submission" date="2017-04" db="EMBL/GenBank/DDBJ databases">
        <title>Complete genome sequences of Rhizobium genomic linages associated to common bean (phaseolus vulgaris).</title>
        <authorList>
            <person name="Santamaria R.I."/>
            <person name="Bustos P."/>
            <person name="Perez-Carrascal O."/>
            <person name="Martinez-Flores I."/>
            <person name="Juarez S."/>
            <person name="Lozano L."/>
            <person name="Miranda F."/>
            <person name="Vinuesa P."/>
            <person name="Martinez-Romero E."/>
            <person name="Cevallos M.A."/>
            <person name="Romero D."/>
            <person name="Davila G."/>
            <person name="Gonzalez V."/>
        </authorList>
    </citation>
    <scope>NUCLEOTIDE SEQUENCE [LARGE SCALE GENOMIC DNA]</scope>
    <source>
        <strain evidence="1 2">NXC12</strain>
        <plasmid evidence="2">pretnxc12d</plasmid>
    </source>
</reference>
<dbReference type="EMBL" id="CP020910">
    <property type="protein sequence ID" value="ARQ13296.1"/>
    <property type="molecule type" value="Genomic_DNA"/>
</dbReference>
<keyword evidence="1" id="KW-0614">Plasmid</keyword>
<gene>
    <name evidence="1" type="ORF">NXC12_PD00197</name>
</gene>
<sequence>MAPQGKTTLGLLELDEGLSADSSVLAPREGALSNPSTFGVSIITEMVEGAYADVVIRGDSSLETASIAAAQRLAARGASAIAGDCGFLIRHQAAIAAAVNVPVVTSSLLLVPALLRQLAPASKLAVITADSQHCSHDLFSLENPADKARVIVGGIEGGEYIRNTLARPFIRTDVNQIEREVGDCIARLRTDHPEIAALVFECTGFPVVTSAIRRTTGLPIYDITDLCRMTLSVVTSRTSA</sequence>
<geneLocation type="plasmid" evidence="2">
    <name>pretnxc12d</name>
</geneLocation>
<protein>
    <recommendedName>
        <fullName evidence="3">Asp/Glu/hydantoin racemase</fullName>
    </recommendedName>
</protein>